<sequence>MKFNPPLVKATFLKRYRRFLVDIQTENGETITIHCPNTGSMMNCLLPNSPAWYLPSTDPERKTKGTWVIATTPFNRIANVNTHYANTLVEEALEAGIIDLGKPYVKLQREVKYGAENSRIDLCLTHKDATQTYIEVKSVTLGFEENKIAAFPDAVTTRGTKHLRELTALAEAGTRAVLIFCVNLSDIEAVRPADEIDPAYGKALRLAIEKGVEVRAYRTQMSPEEIVITDEVPVIVG</sequence>
<dbReference type="Gene3D" id="3.40.1350.60">
    <property type="match status" value="1"/>
</dbReference>
<evidence type="ECO:0000313" key="5">
    <source>
        <dbReference type="Proteomes" id="UP000245020"/>
    </source>
</evidence>
<dbReference type="PANTHER" id="PTHR30545:SF2">
    <property type="entry name" value="SUGAR FERMENTATION STIMULATION PROTEIN A"/>
    <property type="match status" value="1"/>
</dbReference>
<dbReference type="EMBL" id="QEWQ01000002">
    <property type="protein sequence ID" value="PWD81501.1"/>
    <property type="molecule type" value="Genomic_DNA"/>
</dbReference>
<dbReference type="FunFam" id="3.40.1350.60:FF:000001">
    <property type="entry name" value="Sugar fermentation stimulation protein A"/>
    <property type="match status" value="1"/>
</dbReference>
<evidence type="ECO:0000313" key="4">
    <source>
        <dbReference type="EMBL" id="PWD81501.1"/>
    </source>
</evidence>
<dbReference type="Pfam" id="PF03749">
    <property type="entry name" value="SfsA"/>
    <property type="match status" value="1"/>
</dbReference>
<dbReference type="InterPro" id="IPR040452">
    <property type="entry name" value="SfsA_C"/>
</dbReference>
<evidence type="ECO:0000256" key="1">
    <source>
        <dbReference type="HAMAP-Rule" id="MF_00095"/>
    </source>
</evidence>
<gene>
    <name evidence="1" type="primary">sfsA</name>
    <name evidence="4" type="ORF">DC083_03375</name>
</gene>
<dbReference type="RefSeq" id="WP_109188859.1">
    <property type="nucleotide sequence ID" value="NZ_BMYA01000005.1"/>
</dbReference>
<dbReference type="Proteomes" id="UP000245020">
    <property type="component" value="Unassembled WGS sequence"/>
</dbReference>
<dbReference type="AlphaFoldDB" id="A0A2U2AFR6"/>
<dbReference type="NCBIfam" id="TIGR00230">
    <property type="entry name" value="sfsA"/>
    <property type="match status" value="1"/>
</dbReference>
<dbReference type="HAMAP" id="MF_00095">
    <property type="entry name" value="SfsA"/>
    <property type="match status" value="1"/>
</dbReference>
<dbReference type="OrthoDB" id="9802365at2"/>
<dbReference type="Pfam" id="PF17746">
    <property type="entry name" value="SfsA_N"/>
    <property type="match status" value="1"/>
</dbReference>
<dbReference type="InterPro" id="IPR041465">
    <property type="entry name" value="SfsA_N"/>
</dbReference>
<keyword evidence="5" id="KW-1185">Reference proteome</keyword>
<organism evidence="4 5">
    <name type="scientific">Ignatzschineria ureiclastica</name>
    <dbReference type="NCBI Taxonomy" id="472582"/>
    <lineage>
        <taxon>Bacteria</taxon>
        <taxon>Pseudomonadati</taxon>
        <taxon>Pseudomonadota</taxon>
        <taxon>Gammaproteobacteria</taxon>
        <taxon>Cardiobacteriales</taxon>
        <taxon>Ignatzschineriaceae</taxon>
        <taxon>Ignatzschineria</taxon>
    </lineage>
</organism>
<feature type="domain" description="Sugar fermentation stimulation protein C-terminal" evidence="2">
    <location>
        <begin position="84"/>
        <end position="225"/>
    </location>
</feature>
<comment type="similarity">
    <text evidence="1">Belongs to the SfsA family.</text>
</comment>
<name>A0A2U2AFR6_9GAMM</name>
<accession>A0A2U2AFR6</accession>
<dbReference type="CDD" id="cd22359">
    <property type="entry name" value="SfsA-like_bacterial"/>
    <property type="match status" value="1"/>
</dbReference>
<dbReference type="PANTHER" id="PTHR30545">
    <property type="entry name" value="SUGAR FERMENTATION STIMULATION PROTEIN A"/>
    <property type="match status" value="1"/>
</dbReference>
<proteinExistence type="inferred from homology"/>
<reference evidence="5" key="1">
    <citation type="submission" date="2018-05" db="EMBL/GenBank/DDBJ databases">
        <title>Ignatzschineria dubaiensis sp. nov., isolated from necrotic foot tissues of dromedaries (Camelus dromedarius) and associated maggots in Dubai, United Arab Emirates.</title>
        <authorList>
            <person name="Tsang C.C."/>
            <person name="Tang J.Y.M."/>
            <person name="Fong J.Y.H."/>
            <person name="Kinne J."/>
            <person name="Lee H.H."/>
            <person name="Joseph M."/>
            <person name="Jose S."/>
            <person name="Schuster R.K."/>
            <person name="Tang Y."/>
            <person name="Sivakumar S."/>
            <person name="Chen J.H.K."/>
            <person name="Teng J.L.L."/>
            <person name="Lau S.K.P."/>
            <person name="Wernery U."/>
            <person name="Woo P.C.Y."/>
        </authorList>
    </citation>
    <scope>NUCLEOTIDE SEQUENCE [LARGE SCALE GENOMIC DNA]</scope>
    <source>
        <strain evidence="5">KCTC 22644</strain>
    </source>
</reference>
<comment type="caution">
    <text evidence="4">The sequence shown here is derived from an EMBL/GenBank/DDBJ whole genome shotgun (WGS) entry which is preliminary data.</text>
</comment>
<dbReference type="InterPro" id="IPR005224">
    <property type="entry name" value="SfsA"/>
</dbReference>
<dbReference type="Gene3D" id="2.40.50.580">
    <property type="match status" value="1"/>
</dbReference>
<dbReference type="GO" id="GO:0003677">
    <property type="term" value="F:DNA binding"/>
    <property type="evidence" value="ECO:0007669"/>
    <property type="project" value="InterPro"/>
</dbReference>
<feature type="domain" description="SfsA N-terminal OB" evidence="3">
    <location>
        <begin position="13"/>
        <end position="76"/>
    </location>
</feature>
<protein>
    <recommendedName>
        <fullName evidence="1">Sugar fermentation stimulation protein homolog</fullName>
    </recommendedName>
</protein>
<evidence type="ECO:0000259" key="2">
    <source>
        <dbReference type="Pfam" id="PF03749"/>
    </source>
</evidence>
<evidence type="ECO:0000259" key="3">
    <source>
        <dbReference type="Pfam" id="PF17746"/>
    </source>
</evidence>